<dbReference type="OrthoDB" id="1531937at2759"/>
<name>A0A6J1E3G0_MOMCH</name>
<reference evidence="3" key="1">
    <citation type="submission" date="2025-08" db="UniProtKB">
        <authorList>
            <consortium name="RefSeq"/>
        </authorList>
    </citation>
    <scope>IDENTIFICATION</scope>
    <source>
        <strain evidence="3">OHB3-1</strain>
    </source>
</reference>
<dbReference type="AlphaFoldDB" id="A0A6J1E3G0"/>
<feature type="region of interest" description="Disordered" evidence="1">
    <location>
        <begin position="55"/>
        <end position="133"/>
    </location>
</feature>
<dbReference type="Proteomes" id="UP000504603">
    <property type="component" value="Unplaced"/>
</dbReference>
<keyword evidence="2" id="KW-1185">Reference proteome</keyword>
<organism evidence="2 3">
    <name type="scientific">Momordica charantia</name>
    <name type="common">Bitter gourd</name>
    <name type="synonym">Balsam pear</name>
    <dbReference type="NCBI Taxonomy" id="3673"/>
    <lineage>
        <taxon>Eukaryota</taxon>
        <taxon>Viridiplantae</taxon>
        <taxon>Streptophyta</taxon>
        <taxon>Embryophyta</taxon>
        <taxon>Tracheophyta</taxon>
        <taxon>Spermatophyta</taxon>
        <taxon>Magnoliopsida</taxon>
        <taxon>eudicotyledons</taxon>
        <taxon>Gunneridae</taxon>
        <taxon>Pentapetalae</taxon>
        <taxon>rosids</taxon>
        <taxon>fabids</taxon>
        <taxon>Cucurbitales</taxon>
        <taxon>Cucurbitaceae</taxon>
        <taxon>Momordiceae</taxon>
        <taxon>Momordica</taxon>
    </lineage>
</organism>
<evidence type="ECO:0000313" key="3">
    <source>
        <dbReference type="RefSeq" id="XP_022159281.1"/>
    </source>
</evidence>
<sequence length="200" mass="22105">MDNGECKFQLFDICYRLFHFLMKILSSKAQETVTLGGSRSSESNASTLEVGLCSHHDENQDNSSQESTAKLNSDHPISSLTNDHQEGRKELHSIEENGSPRIEDKNDSNGNATQKVEEEGVPLPSATKGPPKKIVSIKETVEDINSIMLQRRKSKGTKKSKSFDFDNGYDGSLKPSRSILKVGSNINDKSDMLNSLNCVE</sequence>
<evidence type="ECO:0000313" key="2">
    <source>
        <dbReference type="Proteomes" id="UP000504603"/>
    </source>
</evidence>
<dbReference type="GeneID" id="111025690"/>
<feature type="compositionally biased region" description="Basic residues" evidence="1">
    <location>
        <begin position="151"/>
        <end position="160"/>
    </location>
</feature>
<evidence type="ECO:0000256" key="1">
    <source>
        <dbReference type="SAM" id="MobiDB-lite"/>
    </source>
</evidence>
<feature type="compositionally biased region" description="Basic and acidic residues" evidence="1">
    <location>
        <begin position="83"/>
        <end position="95"/>
    </location>
</feature>
<feature type="compositionally biased region" description="Polar residues" evidence="1">
    <location>
        <begin position="61"/>
        <end position="82"/>
    </location>
</feature>
<dbReference type="KEGG" id="mcha:111025690"/>
<proteinExistence type="predicted"/>
<protein>
    <submittedName>
        <fullName evidence="3">Uncharacterized protein LOC111025690</fullName>
    </submittedName>
</protein>
<gene>
    <name evidence="3" type="primary">LOC111025690</name>
</gene>
<feature type="region of interest" description="Disordered" evidence="1">
    <location>
        <begin position="151"/>
        <end position="170"/>
    </location>
</feature>
<accession>A0A6J1E3G0</accession>
<dbReference type="RefSeq" id="XP_022159281.1">
    <property type="nucleotide sequence ID" value="XM_022303589.1"/>
</dbReference>